<dbReference type="OrthoDB" id="1044435at2759"/>
<dbReference type="EMBL" id="JAACJO010000003">
    <property type="protein sequence ID" value="KAF5360626.1"/>
    <property type="molecule type" value="Genomic_DNA"/>
</dbReference>
<accession>A0A8H5G996</accession>
<sequence length="161" mass="17978">MASIPPKMPRPLFLYGTLCAMPLLAWALTGDSHKIDTVTPLVKPAQLKGYARLSLLGKDYPVVIKHEDSSVVDGLLLCAQNKSQRRKLDDFEGETYAVTPVQVNIIGEEEETVDADIYLWNGPPDEVSEDPWDLATFVRDRLEDWIELFAGMELVGDDETS</sequence>
<dbReference type="InterPro" id="IPR036568">
    <property type="entry name" value="GGCT-like_sf"/>
</dbReference>
<evidence type="ECO:0000256" key="1">
    <source>
        <dbReference type="ARBA" id="ARBA00008861"/>
    </source>
</evidence>
<keyword evidence="2" id="KW-0808">Transferase</keyword>
<organism evidence="6 7">
    <name type="scientific">Leucocoprinus leucothites</name>
    <dbReference type="NCBI Taxonomy" id="201217"/>
    <lineage>
        <taxon>Eukaryota</taxon>
        <taxon>Fungi</taxon>
        <taxon>Dikarya</taxon>
        <taxon>Basidiomycota</taxon>
        <taxon>Agaricomycotina</taxon>
        <taxon>Agaricomycetes</taxon>
        <taxon>Agaricomycetidae</taxon>
        <taxon>Agaricales</taxon>
        <taxon>Agaricineae</taxon>
        <taxon>Agaricaceae</taxon>
        <taxon>Leucocoprinus</taxon>
    </lineage>
</organism>
<evidence type="ECO:0000313" key="6">
    <source>
        <dbReference type="EMBL" id="KAF5360626.1"/>
    </source>
</evidence>
<reference evidence="6 7" key="1">
    <citation type="journal article" date="2020" name="ISME J.">
        <title>Uncovering the hidden diversity of litter-decomposition mechanisms in mushroom-forming fungi.</title>
        <authorList>
            <person name="Floudas D."/>
            <person name="Bentzer J."/>
            <person name="Ahren D."/>
            <person name="Johansson T."/>
            <person name="Persson P."/>
            <person name="Tunlid A."/>
        </authorList>
    </citation>
    <scope>NUCLEOTIDE SEQUENCE [LARGE SCALE GENOMIC DNA]</scope>
    <source>
        <strain evidence="6 7">CBS 146.42</strain>
    </source>
</reference>
<name>A0A8H5G996_9AGAR</name>
<evidence type="ECO:0000256" key="4">
    <source>
        <dbReference type="SAM" id="SignalP"/>
    </source>
</evidence>
<gene>
    <name evidence="6" type="ORF">D9756_004616</name>
</gene>
<proteinExistence type="inferred from homology"/>
<keyword evidence="7" id="KW-1185">Reference proteome</keyword>
<dbReference type="Pfam" id="PF06094">
    <property type="entry name" value="GGACT"/>
    <property type="match status" value="1"/>
</dbReference>
<dbReference type="Proteomes" id="UP000559027">
    <property type="component" value="Unassembled WGS sequence"/>
</dbReference>
<comment type="caution">
    <text evidence="6">The sequence shown here is derived from an EMBL/GenBank/DDBJ whole genome shotgun (WGS) entry which is preliminary data.</text>
</comment>
<evidence type="ECO:0000256" key="2">
    <source>
        <dbReference type="ARBA" id="ARBA00022679"/>
    </source>
</evidence>
<dbReference type="Gene3D" id="3.10.490.10">
    <property type="entry name" value="Gamma-glutamyl cyclotransferase-like"/>
    <property type="match status" value="1"/>
</dbReference>
<dbReference type="SUPFAM" id="SSF110857">
    <property type="entry name" value="Gamma-glutamyl cyclotransferase-like"/>
    <property type="match status" value="1"/>
</dbReference>
<evidence type="ECO:0000256" key="3">
    <source>
        <dbReference type="ARBA" id="ARBA00030602"/>
    </source>
</evidence>
<dbReference type="PANTHER" id="PTHR31544">
    <property type="entry name" value="AIG2-LIKE PROTEIN D"/>
    <property type="match status" value="1"/>
</dbReference>
<feature type="chain" id="PRO_5034261181" description="Putative gamma-glutamylcyclotransferase" evidence="4">
    <location>
        <begin position="28"/>
        <end position="161"/>
    </location>
</feature>
<dbReference type="AlphaFoldDB" id="A0A8H5G996"/>
<feature type="domain" description="Gamma-glutamylcyclotransferase AIG2-like" evidence="5">
    <location>
        <begin position="12"/>
        <end position="131"/>
    </location>
</feature>
<dbReference type="PANTHER" id="PTHR31544:SF2">
    <property type="entry name" value="AIG2-LIKE PROTEIN D"/>
    <property type="match status" value="1"/>
</dbReference>
<dbReference type="InterPro" id="IPR009288">
    <property type="entry name" value="AIG2-like_dom"/>
</dbReference>
<dbReference type="GO" id="GO:0016740">
    <property type="term" value="F:transferase activity"/>
    <property type="evidence" value="ECO:0007669"/>
    <property type="project" value="UniProtKB-KW"/>
</dbReference>
<evidence type="ECO:0000259" key="5">
    <source>
        <dbReference type="Pfam" id="PF06094"/>
    </source>
</evidence>
<dbReference type="InterPro" id="IPR045038">
    <property type="entry name" value="AIG2-like"/>
</dbReference>
<feature type="signal peptide" evidence="4">
    <location>
        <begin position="1"/>
        <end position="27"/>
    </location>
</feature>
<protein>
    <recommendedName>
        <fullName evidence="3">Putative gamma-glutamylcyclotransferase</fullName>
    </recommendedName>
</protein>
<comment type="similarity">
    <text evidence="1">Belongs to the gamma-glutamylcyclotransferase family.</text>
</comment>
<dbReference type="InterPro" id="IPR013024">
    <property type="entry name" value="GGCT-like"/>
</dbReference>
<keyword evidence="4" id="KW-0732">Signal</keyword>
<dbReference type="CDD" id="cd06661">
    <property type="entry name" value="GGCT_like"/>
    <property type="match status" value="1"/>
</dbReference>
<evidence type="ECO:0000313" key="7">
    <source>
        <dbReference type="Proteomes" id="UP000559027"/>
    </source>
</evidence>